<dbReference type="SMART" id="SM00852">
    <property type="entry name" value="MoCF_biosynth"/>
    <property type="match status" value="1"/>
</dbReference>
<dbReference type="InterPro" id="IPR001453">
    <property type="entry name" value="MoaB/Mog_dom"/>
</dbReference>
<comment type="pathway">
    <text evidence="1">Cofactor biosynthesis; molybdopterin biosynthesis.</text>
</comment>
<organism evidence="4 5">
    <name type="scientific">Saccharomonospora glauca K62</name>
    <dbReference type="NCBI Taxonomy" id="928724"/>
    <lineage>
        <taxon>Bacteria</taxon>
        <taxon>Bacillati</taxon>
        <taxon>Actinomycetota</taxon>
        <taxon>Actinomycetes</taxon>
        <taxon>Pseudonocardiales</taxon>
        <taxon>Pseudonocardiaceae</taxon>
        <taxon>Saccharomonospora</taxon>
    </lineage>
</organism>
<dbReference type="HOGENOM" id="CLU_060323_0_0_11"/>
<evidence type="ECO:0000313" key="4">
    <source>
        <dbReference type="EMBL" id="EIF00640.1"/>
    </source>
</evidence>
<dbReference type="EMBL" id="CM001484">
    <property type="protein sequence ID" value="EIF00640.1"/>
    <property type="molecule type" value="Genomic_DNA"/>
</dbReference>
<dbReference type="SUPFAM" id="SSF53218">
    <property type="entry name" value="Molybdenum cofactor biosynthesis proteins"/>
    <property type="match status" value="1"/>
</dbReference>
<dbReference type="OrthoDB" id="9794429at2"/>
<dbReference type="InterPro" id="IPR003448">
    <property type="entry name" value="Mopterin_biosynth_MoaE"/>
</dbReference>
<dbReference type="NCBIfam" id="TIGR00177">
    <property type="entry name" value="molyb_syn"/>
    <property type="match status" value="1"/>
</dbReference>
<dbReference type="InterPro" id="IPR051920">
    <property type="entry name" value="MPT_Adenylyltrnsfr/MoaC-Rel"/>
</dbReference>
<dbReference type="Pfam" id="PF00994">
    <property type="entry name" value="MoCF_biosynth"/>
    <property type="match status" value="1"/>
</dbReference>
<dbReference type="InterPro" id="IPR008284">
    <property type="entry name" value="MoCF_biosynth_CS"/>
</dbReference>
<dbReference type="CDD" id="cd00886">
    <property type="entry name" value="MogA_MoaB"/>
    <property type="match status" value="1"/>
</dbReference>
<dbReference type="GO" id="GO:0006777">
    <property type="term" value="P:Mo-molybdopterin cofactor biosynthetic process"/>
    <property type="evidence" value="ECO:0007669"/>
    <property type="project" value="UniProtKB-KW"/>
</dbReference>
<dbReference type="CDD" id="cd00756">
    <property type="entry name" value="MoaE"/>
    <property type="match status" value="1"/>
</dbReference>
<dbReference type="RefSeq" id="WP_005466447.1">
    <property type="nucleotide sequence ID" value="NZ_CM001484.1"/>
</dbReference>
<dbReference type="PANTHER" id="PTHR43764">
    <property type="entry name" value="MOLYBDENUM COFACTOR BIOSYNTHESIS"/>
    <property type="match status" value="1"/>
</dbReference>
<name>I1D6R5_9PSEU</name>
<dbReference type="Gene3D" id="3.90.1170.40">
    <property type="entry name" value="Molybdopterin biosynthesis MoaE subunit"/>
    <property type="match status" value="1"/>
</dbReference>
<dbReference type="Gene3D" id="3.40.980.10">
    <property type="entry name" value="MoaB/Mog-like domain"/>
    <property type="match status" value="1"/>
</dbReference>
<dbReference type="Proteomes" id="UP000005087">
    <property type="component" value="Chromosome"/>
</dbReference>
<evidence type="ECO:0000256" key="1">
    <source>
        <dbReference type="ARBA" id="ARBA00005046"/>
    </source>
</evidence>
<dbReference type="UniPathway" id="UPA00344"/>
<dbReference type="eggNOG" id="COG0521">
    <property type="taxonomic scope" value="Bacteria"/>
</dbReference>
<protein>
    <submittedName>
        <fullName evidence="4">Molybdenum cofactor synthesis domain protein</fullName>
    </submittedName>
</protein>
<dbReference type="Pfam" id="PF02391">
    <property type="entry name" value="MoaE"/>
    <property type="match status" value="1"/>
</dbReference>
<dbReference type="InterPro" id="IPR036425">
    <property type="entry name" value="MoaB/Mog-like_dom_sf"/>
</dbReference>
<sequence length="325" mass="33897">MNRTARVIVASNRAAAGVYPDRTGPLIKEWLEKRSFDVPEPLVVEDGEPVAEALRACLAEDVDLVVTTGGTGISPTDRTPEATAEVLDFELPGLADAIRAAGRDTVPTAMLSRGLAGVAGRTLVVNLPGSKGGVNDGLGVLAEVLEHALDQIAGGDHHQPVAHVLDQPEAASDPVTADPNGDGGQARVALAHVTEEELSVEEHARLVADAGAGAVVTFGGVVRDHDNGRTVTSLHYEGHPTAGDVLARVVADVVAHRSGVRAVAVSHRLGTLEIGDVALACAVAADHRAEAFATCSDLVDEVKARLPVWKHQWFDDGTDEWVNSP</sequence>
<keyword evidence="2" id="KW-0501">Molybdenum cofactor biosynthesis</keyword>
<keyword evidence="5" id="KW-1185">Reference proteome</keyword>
<feature type="domain" description="MoaB/Mog" evidence="3">
    <location>
        <begin position="6"/>
        <end position="148"/>
    </location>
</feature>
<evidence type="ECO:0000256" key="2">
    <source>
        <dbReference type="ARBA" id="ARBA00023150"/>
    </source>
</evidence>
<reference evidence="5" key="2">
    <citation type="submission" date="2012-01" db="EMBL/GenBank/DDBJ databases">
        <title>Noncontiguous Finished sequence of chromosome of Saccharomonospora glauca K62.</title>
        <authorList>
            <consortium name="US DOE Joint Genome Institute"/>
            <person name="Lucas S."/>
            <person name="Han J."/>
            <person name="Lapidus A."/>
            <person name="Cheng J.-F."/>
            <person name="Goodwin L."/>
            <person name="Pitluck S."/>
            <person name="Peters L."/>
            <person name="Mikhailova N."/>
            <person name="Held B."/>
            <person name="Detter J.C."/>
            <person name="Han C."/>
            <person name="Tapia R."/>
            <person name="Land M."/>
            <person name="Hauser L."/>
            <person name="Kyrpides N."/>
            <person name="Ivanova N."/>
            <person name="Pagani I."/>
            <person name="Brambilla E.-M."/>
            <person name="Klenk H.-P."/>
            <person name="Woyke T."/>
        </authorList>
    </citation>
    <scope>NUCLEOTIDE SEQUENCE [LARGE SCALE GENOMIC DNA]</scope>
    <source>
        <strain evidence="5">K62</strain>
    </source>
</reference>
<evidence type="ECO:0000313" key="5">
    <source>
        <dbReference type="Proteomes" id="UP000005087"/>
    </source>
</evidence>
<dbReference type="AlphaFoldDB" id="I1D6R5"/>
<dbReference type="InterPro" id="IPR036563">
    <property type="entry name" value="MoaE_sf"/>
</dbReference>
<dbReference type="STRING" id="928724.SacglDRAFT_03793"/>
<proteinExistence type="predicted"/>
<evidence type="ECO:0000259" key="3">
    <source>
        <dbReference type="SMART" id="SM00852"/>
    </source>
</evidence>
<dbReference type="PANTHER" id="PTHR43764:SF1">
    <property type="entry name" value="MOLYBDOPTERIN MOLYBDOTRANSFERASE"/>
    <property type="match status" value="1"/>
</dbReference>
<accession>I1D6R5</accession>
<reference evidence="4 5" key="1">
    <citation type="submission" date="2011-09" db="EMBL/GenBank/DDBJ databases">
        <authorList>
            <consortium name="US DOE Joint Genome Institute (JGI-PGF)"/>
            <person name="Lucas S."/>
            <person name="Han J."/>
            <person name="Lapidus A."/>
            <person name="Cheng J.-F."/>
            <person name="Goodwin L."/>
            <person name="Pitluck S."/>
            <person name="Peters L."/>
            <person name="Land M.L."/>
            <person name="Hauser L."/>
            <person name="Brambilla E."/>
            <person name="Klenk H.-P."/>
            <person name="Woyke T.J."/>
        </authorList>
    </citation>
    <scope>NUCLEOTIDE SEQUENCE [LARGE SCALE GENOMIC DNA]</scope>
    <source>
        <strain evidence="4 5">K62</strain>
    </source>
</reference>
<dbReference type="PROSITE" id="PS01078">
    <property type="entry name" value="MOCF_BIOSYNTHESIS_1"/>
    <property type="match status" value="1"/>
</dbReference>
<dbReference type="eggNOG" id="COG0314">
    <property type="taxonomic scope" value="Bacteria"/>
</dbReference>
<dbReference type="SUPFAM" id="SSF54690">
    <property type="entry name" value="Molybdopterin synthase subunit MoaE"/>
    <property type="match status" value="1"/>
</dbReference>
<gene>
    <name evidence="4" type="ORF">SacglDRAFT_03793</name>
</gene>